<comment type="caution">
    <text evidence="2">The sequence shown here is derived from an EMBL/GenBank/DDBJ whole genome shotgun (WGS) entry which is preliminary data.</text>
</comment>
<dbReference type="EMBL" id="MHTG01000020">
    <property type="protein sequence ID" value="OHA57152.1"/>
    <property type="molecule type" value="Genomic_DNA"/>
</dbReference>
<dbReference type="AlphaFoldDB" id="A0A1G2QAZ7"/>
<dbReference type="STRING" id="1802435.A2114_02895"/>
<protein>
    <recommendedName>
        <fullName evidence="4">Fimbrial assembly protein</fullName>
    </recommendedName>
</protein>
<keyword evidence="1" id="KW-1133">Transmembrane helix</keyword>
<reference evidence="2 3" key="1">
    <citation type="journal article" date="2016" name="Nat. Commun.">
        <title>Thousands of microbial genomes shed light on interconnected biogeochemical processes in an aquifer system.</title>
        <authorList>
            <person name="Anantharaman K."/>
            <person name="Brown C.T."/>
            <person name="Hug L.A."/>
            <person name="Sharon I."/>
            <person name="Castelle C.J."/>
            <person name="Probst A.J."/>
            <person name="Thomas B.C."/>
            <person name="Singh A."/>
            <person name="Wilkins M.J."/>
            <person name="Karaoz U."/>
            <person name="Brodie E.L."/>
            <person name="Williams K.H."/>
            <person name="Hubbard S.S."/>
            <person name="Banfield J.F."/>
        </authorList>
    </citation>
    <scope>NUCLEOTIDE SEQUENCE [LARGE SCALE GENOMIC DNA]</scope>
</reference>
<evidence type="ECO:0000313" key="3">
    <source>
        <dbReference type="Proteomes" id="UP000176494"/>
    </source>
</evidence>
<gene>
    <name evidence="2" type="ORF">A2114_02895</name>
</gene>
<evidence type="ECO:0000256" key="1">
    <source>
        <dbReference type="SAM" id="Phobius"/>
    </source>
</evidence>
<keyword evidence="1" id="KW-0472">Membrane</keyword>
<evidence type="ECO:0008006" key="4">
    <source>
        <dbReference type="Google" id="ProtNLM"/>
    </source>
</evidence>
<feature type="transmembrane region" description="Helical" evidence="1">
    <location>
        <begin position="20"/>
        <end position="40"/>
    </location>
</feature>
<evidence type="ECO:0000313" key="2">
    <source>
        <dbReference type="EMBL" id="OHA57152.1"/>
    </source>
</evidence>
<dbReference type="Proteomes" id="UP000176494">
    <property type="component" value="Unassembled WGS sequence"/>
</dbReference>
<keyword evidence="1" id="KW-0812">Transmembrane</keyword>
<proteinExistence type="predicted"/>
<organism evidence="2 3">
    <name type="scientific">Candidatus Vogelbacteria bacterium GWA1_51_14</name>
    <dbReference type="NCBI Taxonomy" id="1802435"/>
    <lineage>
        <taxon>Bacteria</taxon>
        <taxon>Candidatus Vogeliibacteriota</taxon>
    </lineage>
</organism>
<sequence length="184" mass="20174">MVINLLPSQLERQVLRDYYYRLGALASLLLAVVFGAGIIIELTRGVSVRVQTNGWISDQVQSTNVSELDLRQEAIRVVAQTNRQLATLEPLTNTQPTPSAVINLLLDMRPTGISVQAINYSARPTGAKVSLTGVADRRSQLLAWGEAIERLPEVSQVSSPLSNLVKDQNAAFNLEIEFGFNQSN</sequence>
<accession>A0A1G2QAZ7</accession>
<name>A0A1G2QAZ7_9BACT</name>